<dbReference type="EMBL" id="ABWE02002719">
    <property type="status" value="NOT_ANNOTATED_CDS"/>
    <property type="molecule type" value="Genomic_DNA"/>
</dbReference>
<organism evidence="1 2">
    <name type="scientific">Hyaloperonospora arabidopsidis (strain Emoy2)</name>
    <name type="common">Downy mildew agent</name>
    <name type="synonym">Peronospora arabidopsidis</name>
    <dbReference type="NCBI Taxonomy" id="559515"/>
    <lineage>
        <taxon>Eukaryota</taxon>
        <taxon>Sar</taxon>
        <taxon>Stramenopiles</taxon>
        <taxon>Oomycota</taxon>
        <taxon>Peronosporomycetes</taxon>
        <taxon>Peronosporales</taxon>
        <taxon>Peronosporaceae</taxon>
        <taxon>Hyaloperonospora</taxon>
    </lineage>
</organism>
<keyword evidence="2" id="KW-1185">Reference proteome</keyword>
<proteinExistence type="predicted"/>
<dbReference type="InParanoid" id="M4C3N7"/>
<protein>
    <recommendedName>
        <fullName evidence="3">RxLR effector candidate protein</fullName>
    </recommendedName>
</protein>
<accession>M4C3N7</accession>
<reference evidence="1" key="2">
    <citation type="submission" date="2015-06" db="UniProtKB">
        <authorList>
            <consortium name="EnsemblProtists"/>
        </authorList>
    </citation>
    <scope>IDENTIFICATION</scope>
    <source>
        <strain evidence="1">Emoy2</strain>
    </source>
</reference>
<evidence type="ECO:0000313" key="2">
    <source>
        <dbReference type="Proteomes" id="UP000011713"/>
    </source>
</evidence>
<dbReference type="VEuPathDB" id="FungiDB:HpaG813705"/>
<dbReference type="Proteomes" id="UP000011713">
    <property type="component" value="Unassembled WGS sequence"/>
</dbReference>
<name>M4C3N7_HYAAE</name>
<evidence type="ECO:0008006" key="3">
    <source>
        <dbReference type="Google" id="ProtNLM"/>
    </source>
</evidence>
<reference evidence="2" key="1">
    <citation type="journal article" date="2010" name="Science">
        <title>Signatures of adaptation to obligate biotrophy in the Hyaloperonospora arabidopsidis genome.</title>
        <authorList>
            <person name="Baxter L."/>
            <person name="Tripathy S."/>
            <person name="Ishaque N."/>
            <person name="Boot N."/>
            <person name="Cabral A."/>
            <person name="Kemen E."/>
            <person name="Thines M."/>
            <person name="Ah-Fong A."/>
            <person name="Anderson R."/>
            <person name="Badejoko W."/>
            <person name="Bittner-Eddy P."/>
            <person name="Boore J.L."/>
            <person name="Chibucos M.C."/>
            <person name="Coates M."/>
            <person name="Dehal P."/>
            <person name="Delehaunty K."/>
            <person name="Dong S."/>
            <person name="Downton P."/>
            <person name="Dumas B."/>
            <person name="Fabro G."/>
            <person name="Fronick C."/>
            <person name="Fuerstenberg S.I."/>
            <person name="Fulton L."/>
            <person name="Gaulin E."/>
            <person name="Govers F."/>
            <person name="Hughes L."/>
            <person name="Humphray S."/>
            <person name="Jiang R.H."/>
            <person name="Judelson H."/>
            <person name="Kamoun S."/>
            <person name="Kyung K."/>
            <person name="Meijer H."/>
            <person name="Minx P."/>
            <person name="Morris P."/>
            <person name="Nelson J."/>
            <person name="Phuntumart V."/>
            <person name="Qutob D."/>
            <person name="Rehmany A."/>
            <person name="Rougon-Cardoso A."/>
            <person name="Ryden P."/>
            <person name="Torto-Alalibo T."/>
            <person name="Studholme D."/>
            <person name="Wang Y."/>
            <person name="Win J."/>
            <person name="Wood J."/>
            <person name="Clifton S.W."/>
            <person name="Rogers J."/>
            <person name="Van den Ackerveken G."/>
            <person name="Jones J.D."/>
            <person name="McDowell J.M."/>
            <person name="Beynon J."/>
            <person name="Tyler B.M."/>
        </authorList>
    </citation>
    <scope>NUCLEOTIDE SEQUENCE [LARGE SCALE GENOMIC DNA]</scope>
    <source>
        <strain evidence="2">Emoy2</strain>
    </source>
</reference>
<sequence length="213" mass="24085">MRLQPLTPASTDVNTSAHVKIAGGCLTANNVHLQRWRKRPTDRGWRKQSILLLHPFYLRNSDAARTEPRRINCTLVLRATGSLTAGNAEKGFNTIGISMLYRFKVLDRSDTSAQTICDWFCASTRHRFCVSKPLTIKELRYLTLISGKSFLQVRSVRWSFVLRATGFRPLRRSCVTPRRPRDPSVSFALARSTFVGTARLSHPTLLRADALCP</sequence>
<evidence type="ECO:0000313" key="1">
    <source>
        <dbReference type="EnsemblProtists" id="HpaP813705"/>
    </source>
</evidence>
<dbReference type="EnsemblProtists" id="HpaT813705">
    <property type="protein sequence ID" value="HpaP813705"/>
    <property type="gene ID" value="HpaG813705"/>
</dbReference>
<dbReference type="AlphaFoldDB" id="M4C3N7"/>
<dbReference type="HOGENOM" id="CLU_1296538_0_0_1"/>